<keyword evidence="3" id="KW-1185">Reference proteome</keyword>
<evidence type="ECO:0000313" key="3">
    <source>
        <dbReference type="Proteomes" id="UP000002705"/>
    </source>
</evidence>
<accession>Q39K46</accession>
<dbReference type="EMBL" id="CP000151">
    <property type="protein sequence ID" value="ABB07170.1"/>
    <property type="molecule type" value="Genomic_DNA"/>
</dbReference>
<gene>
    <name evidence="2" type="ordered locus">Bcep18194_A3569</name>
</gene>
<dbReference type="HOGENOM" id="CLU_1118510_0_0_4"/>
<name>Q39K46_BURL3</name>
<evidence type="ECO:0000256" key="1">
    <source>
        <dbReference type="SAM" id="Phobius"/>
    </source>
</evidence>
<feature type="transmembrane region" description="Helical" evidence="1">
    <location>
        <begin position="202"/>
        <end position="228"/>
    </location>
</feature>
<feature type="transmembrane region" description="Helical" evidence="1">
    <location>
        <begin position="174"/>
        <end position="196"/>
    </location>
</feature>
<dbReference type="Proteomes" id="UP000002705">
    <property type="component" value="Chromosome 1"/>
</dbReference>
<feature type="transmembrane region" description="Helical" evidence="1">
    <location>
        <begin position="71"/>
        <end position="99"/>
    </location>
</feature>
<keyword evidence="1" id="KW-0812">Transmembrane</keyword>
<protein>
    <submittedName>
        <fullName evidence="2">Uncharacterized protein</fullName>
    </submittedName>
</protein>
<feature type="transmembrane region" description="Helical" evidence="1">
    <location>
        <begin position="21"/>
        <end position="38"/>
    </location>
</feature>
<organism evidence="2 3">
    <name type="scientific">Burkholderia lata (strain ATCC 17760 / DSM 23089 / LMG 22485 / NCIMB 9086 / R18194 / 383)</name>
    <dbReference type="NCBI Taxonomy" id="482957"/>
    <lineage>
        <taxon>Bacteria</taxon>
        <taxon>Pseudomonadati</taxon>
        <taxon>Pseudomonadota</taxon>
        <taxon>Betaproteobacteria</taxon>
        <taxon>Burkholderiales</taxon>
        <taxon>Burkholderiaceae</taxon>
        <taxon>Burkholderia</taxon>
        <taxon>Burkholderia cepacia complex</taxon>
    </lineage>
</organism>
<feature type="transmembrane region" description="Helical" evidence="1">
    <location>
        <begin position="105"/>
        <end position="126"/>
    </location>
</feature>
<dbReference type="KEGG" id="bur:Bcep18194_A3569"/>
<feature type="transmembrane region" description="Helical" evidence="1">
    <location>
        <begin position="44"/>
        <end position="64"/>
    </location>
</feature>
<keyword evidence="1" id="KW-1133">Transmembrane helix</keyword>
<keyword evidence="1" id="KW-0472">Membrane</keyword>
<proteinExistence type="predicted"/>
<dbReference type="PROSITE" id="PS51257">
    <property type="entry name" value="PROKAR_LIPOPROTEIN"/>
    <property type="match status" value="1"/>
</dbReference>
<dbReference type="AlphaFoldDB" id="Q39K46"/>
<evidence type="ECO:0000313" key="2">
    <source>
        <dbReference type="EMBL" id="ABB07170.1"/>
    </source>
</evidence>
<reference evidence="2" key="1">
    <citation type="submission" date="2009-01" db="EMBL/GenBank/DDBJ databases">
        <title>Complete sequence of chromosome 1 of Burkholderia sp. 383.</title>
        <authorList>
            <consortium name="US DOE Joint Genome Institute"/>
            <person name="Copeland A."/>
            <person name="Lucas S."/>
            <person name="Lapidus A."/>
            <person name="Barry K."/>
            <person name="Detter J.C."/>
            <person name="Glavina T."/>
            <person name="Hammon N."/>
            <person name="Israni S."/>
            <person name="Pitluck S."/>
            <person name="Chain P."/>
            <person name="Malfatti S."/>
            <person name="Shin M."/>
            <person name="Vergez L."/>
            <person name="Schmutz J."/>
            <person name="Larimer F."/>
            <person name="Land M."/>
            <person name="Kyrpides N."/>
            <person name="Lykidis A."/>
            <person name="Richardson P."/>
        </authorList>
    </citation>
    <scope>NUCLEOTIDE SEQUENCE</scope>
    <source>
        <strain evidence="2">383</strain>
    </source>
</reference>
<dbReference type="PATRIC" id="fig|482957.22.peg.416"/>
<sequence length="248" mass="27146">MMEARELSGRFDALFKVNLGFGLFLIGCAFILGLPMFSGNRVPFHWSIAWVLISVIGQIVAWRADNGRGRLVLYGVFSSIVLCSAYFFVAGISWIFYFASASMPSTIRFVCIAAAIVGTLLWMILIGRQVSATLDKPAFISQAFKDVGGEIEYRLSGMQQVTAHAEAPGLVKRIGLGLVLLAAPAIFLAARIMTPFSSSQDLLLFVALILCPCSQLLMGIIVKVYLLLIRLPLKLERLHGKSVILVDE</sequence>